<dbReference type="AlphaFoldDB" id="A0A8R1E5K6"/>
<dbReference type="Proteomes" id="UP000005237">
    <property type="component" value="Unassembled WGS sequence"/>
</dbReference>
<dbReference type="EnsemblMetazoa" id="CJA19768a.1">
    <property type="protein sequence ID" value="CJA19768a.1"/>
    <property type="gene ID" value="WBGene00175339"/>
</dbReference>
<keyword evidence="3" id="KW-1185">Reference proteome</keyword>
<protein>
    <submittedName>
        <fullName evidence="2">Uncharacterized protein</fullName>
    </submittedName>
</protein>
<proteinExistence type="predicted"/>
<sequence length="113" mass="12629">MAAFPRGRSARNWAQLNECDRNPLNKKLSNKRVMNNIMDSGRTETACQIMLNDDEVSINTALEPSDDEDEKVSTRTALEPSDGELTDISFLDSDTESTHTLESEEEISKCSIC</sequence>
<feature type="compositionally biased region" description="Basic and acidic residues" evidence="1">
    <location>
        <begin position="96"/>
        <end position="113"/>
    </location>
</feature>
<accession>A0A8R1E5K6</accession>
<evidence type="ECO:0000256" key="1">
    <source>
        <dbReference type="SAM" id="MobiDB-lite"/>
    </source>
</evidence>
<reference evidence="2" key="2">
    <citation type="submission" date="2022-06" db="UniProtKB">
        <authorList>
            <consortium name="EnsemblMetazoa"/>
        </authorList>
    </citation>
    <scope>IDENTIFICATION</scope>
    <source>
        <strain evidence="2">DF5081</strain>
    </source>
</reference>
<evidence type="ECO:0000313" key="2">
    <source>
        <dbReference type="EnsemblMetazoa" id="CJA19768a.1"/>
    </source>
</evidence>
<name>A0A8R1E5K6_CAEJA</name>
<evidence type="ECO:0000313" key="3">
    <source>
        <dbReference type="Proteomes" id="UP000005237"/>
    </source>
</evidence>
<organism evidence="2 3">
    <name type="scientific">Caenorhabditis japonica</name>
    <dbReference type="NCBI Taxonomy" id="281687"/>
    <lineage>
        <taxon>Eukaryota</taxon>
        <taxon>Metazoa</taxon>
        <taxon>Ecdysozoa</taxon>
        <taxon>Nematoda</taxon>
        <taxon>Chromadorea</taxon>
        <taxon>Rhabditida</taxon>
        <taxon>Rhabditina</taxon>
        <taxon>Rhabditomorpha</taxon>
        <taxon>Rhabditoidea</taxon>
        <taxon>Rhabditidae</taxon>
        <taxon>Peloderinae</taxon>
        <taxon>Caenorhabditis</taxon>
    </lineage>
</organism>
<feature type="region of interest" description="Disordered" evidence="1">
    <location>
        <begin position="61"/>
        <end position="113"/>
    </location>
</feature>
<reference evidence="3" key="1">
    <citation type="submission" date="2010-08" db="EMBL/GenBank/DDBJ databases">
        <authorList>
            <consortium name="Caenorhabditis japonica Sequencing Consortium"/>
            <person name="Wilson R.K."/>
        </authorList>
    </citation>
    <scope>NUCLEOTIDE SEQUENCE [LARGE SCALE GENOMIC DNA]</scope>
    <source>
        <strain evidence="3">DF5081</strain>
    </source>
</reference>